<evidence type="ECO:0000256" key="3">
    <source>
        <dbReference type="ARBA" id="ARBA00022723"/>
    </source>
</evidence>
<dbReference type="PANTHER" id="PTHR42953">
    <property type="entry name" value="HIGH-AFFINITY ZINC UPTAKE SYSTEM PROTEIN ZNUA-RELATED"/>
    <property type="match status" value="1"/>
</dbReference>
<evidence type="ECO:0000313" key="5">
    <source>
        <dbReference type="EMBL" id="RKQ96998.1"/>
    </source>
</evidence>
<evidence type="ECO:0000256" key="2">
    <source>
        <dbReference type="ARBA" id="ARBA00022448"/>
    </source>
</evidence>
<keyword evidence="2" id="KW-0813">Transport</keyword>
<dbReference type="GO" id="GO:0046872">
    <property type="term" value="F:metal ion binding"/>
    <property type="evidence" value="ECO:0007669"/>
    <property type="project" value="UniProtKB-KW"/>
</dbReference>
<keyword evidence="6" id="KW-1185">Reference proteome</keyword>
<organism evidence="5 6">
    <name type="scientific">Kushneria sinocarnis</name>
    <dbReference type="NCBI Taxonomy" id="595502"/>
    <lineage>
        <taxon>Bacteria</taxon>
        <taxon>Pseudomonadati</taxon>
        <taxon>Pseudomonadota</taxon>
        <taxon>Gammaproteobacteria</taxon>
        <taxon>Oceanospirillales</taxon>
        <taxon>Halomonadaceae</taxon>
        <taxon>Kushneria</taxon>
    </lineage>
</organism>
<dbReference type="SUPFAM" id="SSF53807">
    <property type="entry name" value="Helical backbone' metal receptor"/>
    <property type="match status" value="1"/>
</dbReference>
<evidence type="ECO:0000256" key="4">
    <source>
        <dbReference type="ARBA" id="ARBA00022729"/>
    </source>
</evidence>
<comment type="caution">
    <text evidence="5">The sequence shown here is derived from an EMBL/GenBank/DDBJ whole genome shotgun (WGS) entry which is preliminary data.</text>
</comment>
<dbReference type="EMBL" id="RBIN01000007">
    <property type="protein sequence ID" value="RKQ96998.1"/>
    <property type="molecule type" value="Genomic_DNA"/>
</dbReference>
<evidence type="ECO:0000313" key="6">
    <source>
        <dbReference type="Proteomes" id="UP000281975"/>
    </source>
</evidence>
<keyword evidence="4" id="KW-0732">Signal</keyword>
<gene>
    <name evidence="5" type="ORF">C7446_2414</name>
</gene>
<dbReference type="InterPro" id="IPR006127">
    <property type="entry name" value="ZnuA-like"/>
</dbReference>
<dbReference type="Proteomes" id="UP000281975">
    <property type="component" value="Unassembled WGS sequence"/>
</dbReference>
<dbReference type="InterPro" id="IPR050492">
    <property type="entry name" value="Bact_metal-bind_prot9"/>
</dbReference>
<proteinExistence type="predicted"/>
<reference evidence="5 6" key="1">
    <citation type="submission" date="2018-10" db="EMBL/GenBank/DDBJ databases">
        <title>Genomic Encyclopedia of Type Strains, Phase IV (KMG-IV): sequencing the most valuable type-strain genomes for metagenomic binning, comparative biology and taxonomic classification.</title>
        <authorList>
            <person name="Goeker M."/>
        </authorList>
    </citation>
    <scope>NUCLEOTIDE SEQUENCE [LARGE SCALE GENOMIC DNA]</scope>
    <source>
        <strain evidence="5 6">DSM 23229</strain>
    </source>
</reference>
<dbReference type="OrthoDB" id="5296019at2"/>
<evidence type="ECO:0000256" key="1">
    <source>
        <dbReference type="ARBA" id="ARBA00004196"/>
    </source>
</evidence>
<dbReference type="Gene3D" id="3.40.50.1980">
    <property type="entry name" value="Nitrogenase molybdenum iron protein domain"/>
    <property type="match status" value="2"/>
</dbReference>
<accession>A0A420WU80</accession>
<name>A0A420WU80_9GAMM</name>
<dbReference type="AlphaFoldDB" id="A0A420WU80"/>
<dbReference type="GO" id="GO:0030313">
    <property type="term" value="C:cell envelope"/>
    <property type="evidence" value="ECO:0007669"/>
    <property type="project" value="UniProtKB-SubCell"/>
</dbReference>
<dbReference type="Pfam" id="PF01297">
    <property type="entry name" value="ZnuA"/>
    <property type="match status" value="1"/>
</dbReference>
<keyword evidence="3" id="KW-0479">Metal-binding</keyword>
<dbReference type="RefSeq" id="WP_147408765.1">
    <property type="nucleotide sequence ID" value="NZ_RBIN01000007.1"/>
</dbReference>
<dbReference type="GO" id="GO:0030001">
    <property type="term" value="P:metal ion transport"/>
    <property type="evidence" value="ECO:0007669"/>
    <property type="project" value="InterPro"/>
</dbReference>
<protein>
    <submittedName>
        <fullName evidence="5">Zinc/manganese transport system substrate-binding protein</fullName>
    </submittedName>
</protein>
<comment type="subcellular location">
    <subcellularLocation>
        <location evidence="1">Cell envelope</location>
    </subcellularLocation>
</comment>
<dbReference type="PANTHER" id="PTHR42953:SF1">
    <property type="entry name" value="METAL-BINDING PROTEIN HI_0362-RELATED"/>
    <property type="match status" value="1"/>
</dbReference>
<sequence length="313" mass="34496">MNVFLNNALSLVFGRGSGRRAGRAVLLAGALGLAGPAGADEPSVSVVAAESSYGSMVETIGGEHVRVTSLLDSPDVNPHEFKGSPRIGRQLQHADLVVMNGAGFDGWMEPLLEGTHREGRVVVRASEAGSAMIMADNNWHLFYSPRIMLATAGQVTRALIEQDPAHKSDYRDGLEQFRKELLPVYDQIQQLIAEYPNLTVTATVPVYNYMIRLLGYQNLYHDVQFASMRNSQPSARQVSEFLQGLKQHRVRLLIYNRQVHNRLTESEVRTAREAGVPVVGVSAIPLHGDNYAQWQIRQLRAIEQALDNAAEAS</sequence>